<sequence length="122" mass="12782">MKAQDQANDLAIAPHENATAAQDVDDGSTQLVTLESPIKRGGQNIHSITVRKPKAGALRGTSLINLVQLDVVSLQTVLPRVTDPMISAPEIANLEPADLLALGAAVASFFMTKAERGALQTA</sequence>
<dbReference type="GeneID" id="56590443"/>
<accession>A0A157NNE3</accession>
<organism evidence="1 2">
    <name type="scientific">Bordetella trematum</name>
    <dbReference type="NCBI Taxonomy" id="123899"/>
    <lineage>
        <taxon>Bacteria</taxon>
        <taxon>Pseudomonadati</taxon>
        <taxon>Pseudomonadota</taxon>
        <taxon>Betaproteobacteria</taxon>
        <taxon>Burkholderiales</taxon>
        <taxon>Alcaligenaceae</taxon>
        <taxon>Bordetella</taxon>
    </lineage>
</organism>
<gene>
    <name evidence="1" type="ORF">SAMEA3906487_02286</name>
</gene>
<reference evidence="1 2" key="1">
    <citation type="submission" date="2016-04" db="EMBL/GenBank/DDBJ databases">
        <authorList>
            <consortium name="Pathogen Informatics"/>
        </authorList>
    </citation>
    <scope>NUCLEOTIDE SEQUENCE [LARGE SCALE GENOMIC DNA]</scope>
    <source>
        <strain evidence="1 2">H044680328</strain>
    </source>
</reference>
<proteinExistence type="predicted"/>
<dbReference type="InterPro" id="IPR019289">
    <property type="entry name" value="Phage_tail_E/E"/>
</dbReference>
<evidence type="ECO:0000313" key="2">
    <source>
        <dbReference type="Proteomes" id="UP000076825"/>
    </source>
</evidence>
<dbReference type="Proteomes" id="UP000076825">
    <property type="component" value="Chromosome 1"/>
</dbReference>
<keyword evidence="2" id="KW-1185">Reference proteome</keyword>
<dbReference type="Pfam" id="PF10109">
    <property type="entry name" value="Phage_TAC_7"/>
    <property type="match status" value="1"/>
</dbReference>
<dbReference type="RefSeq" id="WP_063491952.1">
    <property type="nucleotide sequence ID" value="NZ_CP016340.1"/>
</dbReference>
<dbReference type="OrthoDB" id="7366507at2"/>
<dbReference type="AlphaFoldDB" id="A0A157NNE3"/>
<name>A0A157NNE3_9BORD</name>
<evidence type="ECO:0000313" key="1">
    <source>
        <dbReference type="EMBL" id="SAI70609.1"/>
    </source>
</evidence>
<dbReference type="KEGG" id="btrm:SAMEA390648702286"/>
<dbReference type="EMBL" id="LT546645">
    <property type="protein sequence ID" value="SAI70609.1"/>
    <property type="molecule type" value="Genomic_DNA"/>
</dbReference>
<dbReference type="PATRIC" id="fig|123899.6.peg.2274"/>
<protein>
    <submittedName>
        <fullName evidence="1">Phage tail protein E</fullName>
    </submittedName>
</protein>
<dbReference type="STRING" id="123899.SAMEA3906487_02286"/>